<keyword evidence="7" id="KW-0479">Metal-binding</keyword>
<organism evidence="12 13">
    <name type="scientific">Novacetimonas pomaceti</name>
    <dbReference type="NCBI Taxonomy" id="2021998"/>
    <lineage>
        <taxon>Bacteria</taxon>
        <taxon>Pseudomonadati</taxon>
        <taxon>Pseudomonadota</taxon>
        <taxon>Alphaproteobacteria</taxon>
        <taxon>Acetobacterales</taxon>
        <taxon>Acetobacteraceae</taxon>
        <taxon>Novacetimonas</taxon>
    </lineage>
</organism>
<sequence length="177" mass="20050">MLELVFTRRFCMAHRLLSGESERCALPHGHNEYVRATLRPTHPGRLDGTQNMVVPFHRAKGTWHAFVDNCLDHALQLGEDDPLLSWFRAHEPERAQRIIVTPGDPTTELMACLMMAKLNAFLHADGNVLTCAAIALEETPTNTVRYEGDPLLMLPAPRPARQCWWRRADMSISDMGH</sequence>
<evidence type="ECO:0000256" key="7">
    <source>
        <dbReference type="ARBA" id="ARBA00022723"/>
    </source>
</evidence>
<evidence type="ECO:0000256" key="3">
    <source>
        <dbReference type="ARBA" id="ARBA00005061"/>
    </source>
</evidence>
<comment type="similarity">
    <text evidence="4">Belongs to the PTPS family. QueD subfamily.</text>
</comment>
<evidence type="ECO:0000256" key="4">
    <source>
        <dbReference type="ARBA" id="ARBA00008900"/>
    </source>
</evidence>
<evidence type="ECO:0000256" key="8">
    <source>
        <dbReference type="ARBA" id="ARBA00022833"/>
    </source>
</evidence>
<reference evidence="12 13" key="1">
    <citation type="submission" date="2017-07" db="EMBL/GenBank/DDBJ databases">
        <title>A draft genome sequence of Komagataeibacter sp. T5K1.</title>
        <authorList>
            <person name="Skraban J."/>
            <person name="Cleenwerck I."/>
            <person name="Vandamme P."/>
            <person name="Trcek J."/>
        </authorList>
    </citation>
    <scope>NUCLEOTIDE SEQUENCE [LARGE SCALE GENOMIC DNA]</scope>
    <source>
        <strain evidence="12 13">T5K1</strain>
    </source>
</reference>
<dbReference type="Proteomes" id="UP000247609">
    <property type="component" value="Unassembled WGS sequence"/>
</dbReference>
<dbReference type="InterPro" id="IPR038418">
    <property type="entry name" value="6-PTP_synth/QueD_sf"/>
</dbReference>
<dbReference type="PANTHER" id="PTHR12589">
    <property type="entry name" value="PYRUVOYL TETRAHYDROBIOPTERIN SYNTHASE"/>
    <property type="match status" value="1"/>
</dbReference>
<accession>A0A318QCJ6</accession>
<dbReference type="Pfam" id="PF01242">
    <property type="entry name" value="PTPS"/>
    <property type="match status" value="1"/>
</dbReference>
<comment type="function">
    <text evidence="2">Catalyzes the conversion of 7,8-dihydroneopterin triphosphate (H2NTP) to 6-carboxy-5,6,7,8-tetrahydropterin (CPH4) and acetaldehyde.</text>
</comment>
<keyword evidence="9" id="KW-0456">Lyase</keyword>
<evidence type="ECO:0000256" key="10">
    <source>
        <dbReference type="ARBA" id="ARBA00031449"/>
    </source>
</evidence>
<proteinExistence type="inferred from homology"/>
<protein>
    <recommendedName>
        <fullName evidence="6">6-carboxy-5,6,7,8-tetrahydropterin synthase</fullName>
        <ecNumber evidence="5">4.1.2.50</ecNumber>
    </recommendedName>
    <alternativeName>
        <fullName evidence="10">Queuosine biosynthesis protein QueD</fullName>
    </alternativeName>
</protein>
<dbReference type="RefSeq" id="WP_110527349.1">
    <property type="nucleotide sequence ID" value="NZ_NOXG01000002.1"/>
</dbReference>
<comment type="pathway">
    <text evidence="3">Purine metabolism; 7-cyano-7-deazaguanine biosynthesis.</text>
</comment>
<evidence type="ECO:0000256" key="9">
    <source>
        <dbReference type="ARBA" id="ARBA00023239"/>
    </source>
</evidence>
<dbReference type="InterPro" id="IPR007115">
    <property type="entry name" value="6-PTP_synth/QueD"/>
</dbReference>
<dbReference type="GO" id="GO:0046872">
    <property type="term" value="F:metal ion binding"/>
    <property type="evidence" value="ECO:0007669"/>
    <property type="project" value="UniProtKB-KW"/>
</dbReference>
<name>A0A318QCJ6_9PROT</name>
<evidence type="ECO:0000313" key="12">
    <source>
        <dbReference type="EMBL" id="PYD76695.1"/>
    </source>
</evidence>
<dbReference type="AlphaFoldDB" id="A0A318QCJ6"/>
<dbReference type="SUPFAM" id="SSF55620">
    <property type="entry name" value="Tetrahydrobiopterin biosynthesis enzymes-like"/>
    <property type="match status" value="1"/>
</dbReference>
<comment type="catalytic activity">
    <reaction evidence="11">
        <text>7,8-dihydroneopterin 3'-triphosphate + H2O = 6-carboxy-5,6,7,8-tetrahydropterin + triphosphate + acetaldehyde + 2 H(+)</text>
        <dbReference type="Rhea" id="RHEA:27966"/>
        <dbReference type="ChEBI" id="CHEBI:15343"/>
        <dbReference type="ChEBI" id="CHEBI:15377"/>
        <dbReference type="ChEBI" id="CHEBI:15378"/>
        <dbReference type="ChEBI" id="CHEBI:18036"/>
        <dbReference type="ChEBI" id="CHEBI:58462"/>
        <dbReference type="ChEBI" id="CHEBI:61032"/>
        <dbReference type="EC" id="4.1.2.50"/>
    </reaction>
</comment>
<evidence type="ECO:0000256" key="2">
    <source>
        <dbReference type="ARBA" id="ARBA00002285"/>
    </source>
</evidence>
<gene>
    <name evidence="12" type="ORF">CFR71_04135</name>
</gene>
<dbReference type="PANTHER" id="PTHR12589:SF7">
    <property type="entry name" value="6-PYRUVOYL TETRAHYDROBIOPTERIN SYNTHASE"/>
    <property type="match status" value="1"/>
</dbReference>
<evidence type="ECO:0000256" key="6">
    <source>
        <dbReference type="ARBA" id="ARBA00018141"/>
    </source>
</evidence>
<dbReference type="EC" id="4.1.2.50" evidence="5"/>
<dbReference type="EMBL" id="NOXG01000002">
    <property type="protein sequence ID" value="PYD76695.1"/>
    <property type="molecule type" value="Genomic_DNA"/>
</dbReference>
<evidence type="ECO:0000256" key="5">
    <source>
        <dbReference type="ARBA" id="ARBA00012982"/>
    </source>
</evidence>
<evidence type="ECO:0000313" key="13">
    <source>
        <dbReference type="Proteomes" id="UP000247609"/>
    </source>
</evidence>
<comment type="caution">
    <text evidence="12">The sequence shown here is derived from an EMBL/GenBank/DDBJ whole genome shotgun (WGS) entry which is preliminary data.</text>
</comment>
<dbReference type="UniPathway" id="UPA00391"/>
<comment type="cofactor">
    <cofactor evidence="1">
        <name>Zn(2+)</name>
        <dbReference type="ChEBI" id="CHEBI:29105"/>
    </cofactor>
</comment>
<dbReference type="Gene3D" id="3.30.479.10">
    <property type="entry name" value="6-pyruvoyl tetrahydropterin synthase/QueD"/>
    <property type="match status" value="1"/>
</dbReference>
<dbReference type="GO" id="GO:0070497">
    <property type="term" value="F:6-carboxytetrahydropterin synthase activity"/>
    <property type="evidence" value="ECO:0007669"/>
    <property type="project" value="UniProtKB-EC"/>
</dbReference>
<evidence type="ECO:0000256" key="11">
    <source>
        <dbReference type="ARBA" id="ARBA00048807"/>
    </source>
</evidence>
<keyword evidence="8" id="KW-0862">Zinc</keyword>
<evidence type="ECO:0000256" key="1">
    <source>
        <dbReference type="ARBA" id="ARBA00001947"/>
    </source>
</evidence>